<dbReference type="OrthoDB" id="5296287at2759"/>
<evidence type="ECO:0000256" key="4">
    <source>
        <dbReference type="ARBA" id="ARBA00023136"/>
    </source>
</evidence>
<keyword evidence="2" id="KW-0812">Transmembrane</keyword>
<accession>A0A1Q5U030</accession>
<name>A0A1Q5U030_9EURO</name>
<dbReference type="InterPro" id="IPR036259">
    <property type="entry name" value="MFS_trans_sf"/>
</dbReference>
<protein>
    <recommendedName>
        <fullName evidence="8">Major facilitator superfamily (MFS) profile domain-containing protein</fullName>
    </recommendedName>
</protein>
<feature type="compositionally biased region" description="Basic residues" evidence="5">
    <location>
        <begin position="1"/>
        <end position="10"/>
    </location>
</feature>
<evidence type="ECO:0000256" key="5">
    <source>
        <dbReference type="SAM" id="MobiDB-lite"/>
    </source>
</evidence>
<feature type="region of interest" description="Disordered" evidence="5">
    <location>
        <begin position="1"/>
        <end position="54"/>
    </location>
</feature>
<proteinExistence type="predicted"/>
<reference evidence="6 7" key="1">
    <citation type="submission" date="2016-10" db="EMBL/GenBank/DDBJ databases">
        <title>Genome sequence of the ascomycete fungus Penicillium subrubescens.</title>
        <authorList>
            <person name="De Vries R.P."/>
            <person name="Peng M."/>
            <person name="Dilokpimol A."/>
            <person name="Hilden K."/>
            <person name="Makela M.R."/>
            <person name="Grigoriev I."/>
            <person name="Riley R."/>
            <person name="Granchi Z."/>
        </authorList>
    </citation>
    <scope>NUCLEOTIDE SEQUENCE [LARGE SCALE GENOMIC DNA]</scope>
    <source>
        <strain evidence="6 7">CBS 132785</strain>
    </source>
</reference>
<dbReference type="STRING" id="1316194.A0A1Q5U030"/>
<dbReference type="PANTHER" id="PTHR23502:SF47">
    <property type="entry name" value="MAJOR FACILITATOR SUPERFAMILY (MFS) PROFILE DOMAIN-CONTAINING PROTEIN-RELATED"/>
    <property type="match status" value="1"/>
</dbReference>
<evidence type="ECO:0000256" key="1">
    <source>
        <dbReference type="ARBA" id="ARBA00004141"/>
    </source>
</evidence>
<dbReference type="SUPFAM" id="SSF103473">
    <property type="entry name" value="MFS general substrate transporter"/>
    <property type="match status" value="1"/>
</dbReference>
<comment type="caution">
    <text evidence="6">The sequence shown here is derived from an EMBL/GenBank/DDBJ whole genome shotgun (WGS) entry which is preliminary data.</text>
</comment>
<keyword evidence="3" id="KW-1133">Transmembrane helix</keyword>
<comment type="subcellular location">
    <subcellularLocation>
        <location evidence="1">Membrane</location>
        <topology evidence="1">Multi-pass membrane protein</topology>
    </subcellularLocation>
</comment>
<evidence type="ECO:0000313" key="7">
    <source>
        <dbReference type="Proteomes" id="UP000186955"/>
    </source>
</evidence>
<keyword evidence="7" id="KW-1185">Reference proteome</keyword>
<dbReference type="GO" id="GO:0005886">
    <property type="term" value="C:plasma membrane"/>
    <property type="evidence" value="ECO:0007669"/>
    <property type="project" value="TreeGrafter"/>
</dbReference>
<dbReference type="PANTHER" id="PTHR23502">
    <property type="entry name" value="MAJOR FACILITATOR SUPERFAMILY"/>
    <property type="match status" value="1"/>
</dbReference>
<dbReference type="EMBL" id="MNBE01000602">
    <property type="protein sequence ID" value="OKP05833.1"/>
    <property type="molecule type" value="Genomic_DNA"/>
</dbReference>
<organism evidence="6 7">
    <name type="scientific">Penicillium subrubescens</name>
    <dbReference type="NCBI Taxonomy" id="1316194"/>
    <lineage>
        <taxon>Eukaryota</taxon>
        <taxon>Fungi</taxon>
        <taxon>Dikarya</taxon>
        <taxon>Ascomycota</taxon>
        <taxon>Pezizomycotina</taxon>
        <taxon>Eurotiomycetes</taxon>
        <taxon>Eurotiomycetidae</taxon>
        <taxon>Eurotiales</taxon>
        <taxon>Aspergillaceae</taxon>
        <taxon>Penicillium</taxon>
    </lineage>
</organism>
<dbReference type="GO" id="GO:0022857">
    <property type="term" value="F:transmembrane transporter activity"/>
    <property type="evidence" value="ECO:0007669"/>
    <property type="project" value="TreeGrafter"/>
</dbReference>
<dbReference type="AlphaFoldDB" id="A0A1Q5U030"/>
<sequence length="136" mass="14881">MSTTRRKGRNRSSQDSSGEDTEKASPSAPPAPIPKDPNLVERNGPNDPENPQNFAPAKKWLITVLFSSMTMWVTFSSSIFSAAVEVIAKEYNVSNEVTTLGTSLTLLVDASLQSYQHPKIVRGHALMCTSLCRDLL</sequence>
<dbReference type="Proteomes" id="UP000186955">
    <property type="component" value="Unassembled WGS sequence"/>
</dbReference>
<evidence type="ECO:0000256" key="3">
    <source>
        <dbReference type="ARBA" id="ARBA00022989"/>
    </source>
</evidence>
<keyword evidence="4" id="KW-0472">Membrane</keyword>
<gene>
    <name evidence="6" type="ORF">PENSUB_6553</name>
</gene>
<evidence type="ECO:0000256" key="2">
    <source>
        <dbReference type="ARBA" id="ARBA00022692"/>
    </source>
</evidence>
<evidence type="ECO:0000313" key="6">
    <source>
        <dbReference type="EMBL" id="OKP05833.1"/>
    </source>
</evidence>
<evidence type="ECO:0008006" key="8">
    <source>
        <dbReference type="Google" id="ProtNLM"/>
    </source>
</evidence>